<dbReference type="Proteomes" id="UP000377595">
    <property type="component" value="Unassembled WGS sequence"/>
</dbReference>
<organism evidence="2 3">
    <name type="scientific">Acrocarpospora pleiomorpha</name>
    <dbReference type="NCBI Taxonomy" id="90975"/>
    <lineage>
        <taxon>Bacteria</taxon>
        <taxon>Bacillati</taxon>
        <taxon>Actinomycetota</taxon>
        <taxon>Actinomycetes</taxon>
        <taxon>Streptosporangiales</taxon>
        <taxon>Streptosporangiaceae</taxon>
        <taxon>Acrocarpospora</taxon>
    </lineage>
</organism>
<dbReference type="AlphaFoldDB" id="A0A5M3Y6Z8"/>
<reference evidence="2 3" key="1">
    <citation type="submission" date="2019-10" db="EMBL/GenBank/DDBJ databases">
        <title>Whole genome shotgun sequence of Acrocarpospora pleiomorpha NBRC 16267.</title>
        <authorList>
            <person name="Ichikawa N."/>
            <person name="Kimura A."/>
            <person name="Kitahashi Y."/>
            <person name="Komaki H."/>
            <person name="Oguchi A."/>
        </authorList>
    </citation>
    <scope>NUCLEOTIDE SEQUENCE [LARGE SCALE GENOMIC DNA]</scope>
    <source>
        <strain evidence="2 3">NBRC 16267</strain>
    </source>
</reference>
<gene>
    <name evidence="2" type="ORF">Aple_103480</name>
</gene>
<proteinExistence type="predicted"/>
<comment type="caution">
    <text evidence="2">The sequence shown here is derived from an EMBL/GenBank/DDBJ whole genome shotgun (WGS) entry which is preliminary data.</text>
</comment>
<sequence length="70" mass="7664">MLHGLGCRALGTVPIFVPLHGHYRRAIGPSQIQDGKRKPYRIDKIGRAGDERSEGEGEHARGGFREAGAR</sequence>
<dbReference type="EMBL" id="BLAF01000132">
    <property type="protein sequence ID" value="GES27448.1"/>
    <property type="molecule type" value="Genomic_DNA"/>
</dbReference>
<accession>A0A5M3Y6Z8</accession>
<evidence type="ECO:0000313" key="3">
    <source>
        <dbReference type="Proteomes" id="UP000377595"/>
    </source>
</evidence>
<feature type="compositionally biased region" description="Basic and acidic residues" evidence="1">
    <location>
        <begin position="34"/>
        <end position="70"/>
    </location>
</feature>
<evidence type="ECO:0000256" key="1">
    <source>
        <dbReference type="SAM" id="MobiDB-lite"/>
    </source>
</evidence>
<evidence type="ECO:0000313" key="2">
    <source>
        <dbReference type="EMBL" id="GES27448.1"/>
    </source>
</evidence>
<name>A0A5M3Y6Z8_9ACTN</name>
<protein>
    <submittedName>
        <fullName evidence="2">Uncharacterized protein</fullName>
    </submittedName>
</protein>
<feature type="region of interest" description="Disordered" evidence="1">
    <location>
        <begin position="28"/>
        <end position="70"/>
    </location>
</feature>
<keyword evidence="3" id="KW-1185">Reference proteome</keyword>